<dbReference type="SUPFAM" id="SSF53590">
    <property type="entry name" value="Nucleoside hydrolase"/>
    <property type="match status" value="1"/>
</dbReference>
<sequence>MINILLFVDSGIDDSLALMYAVQNPELNIVGVVSGYGNITKEESLRNTAYLLKLGGREDIPIIAGVSGPLSGKPATFYPEIHGEEGLGPIQPPEDFTGLKVYDINKIIDIIDQYKNDIVLVGLGRQTDLALPLIIYGEDAYKDVNAIYMMGGAFLVPGNVSAEAEANFYSDPLAADIVLEKGRNVYLFPLNVTNKAVVTPEMIDYISANTESAYKDLIKPAFEYYFQAYKENVPGIGGAPIHDAVPLIILTNPDLAKFIKRRVRVEQFGGAQGKTNADFRPKPEEQPEDTLDYIAMEIDTAKLLETFMLNFTAV</sequence>
<dbReference type="EMBL" id="VTES01000001">
    <property type="protein sequence ID" value="TYS66825.1"/>
    <property type="molecule type" value="Genomic_DNA"/>
</dbReference>
<dbReference type="GO" id="GO:0006152">
    <property type="term" value="P:purine nucleoside catabolic process"/>
    <property type="evidence" value="ECO:0007669"/>
    <property type="project" value="TreeGrafter"/>
</dbReference>
<comment type="caution">
    <text evidence="4">The sequence shown here is derived from an EMBL/GenBank/DDBJ whole genome shotgun (WGS) entry which is preliminary data.</text>
</comment>
<dbReference type="InterPro" id="IPR036452">
    <property type="entry name" value="Ribo_hydro-like"/>
</dbReference>
<dbReference type="AlphaFoldDB" id="A0A5D4STY5"/>
<keyword evidence="2" id="KW-0326">Glycosidase</keyword>
<dbReference type="Gene3D" id="3.90.245.10">
    <property type="entry name" value="Ribonucleoside hydrolase-like"/>
    <property type="match status" value="1"/>
</dbReference>
<dbReference type="GO" id="GO:0008477">
    <property type="term" value="F:purine nucleosidase activity"/>
    <property type="evidence" value="ECO:0007669"/>
    <property type="project" value="TreeGrafter"/>
</dbReference>
<organism evidence="4 5">
    <name type="scientific">Bacillus infantis</name>
    <dbReference type="NCBI Taxonomy" id="324767"/>
    <lineage>
        <taxon>Bacteria</taxon>
        <taxon>Bacillati</taxon>
        <taxon>Bacillota</taxon>
        <taxon>Bacilli</taxon>
        <taxon>Bacillales</taxon>
        <taxon>Bacillaceae</taxon>
        <taxon>Bacillus</taxon>
    </lineage>
</organism>
<keyword evidence="1 4" id="KW-0378">Hydrolase</keyword>
<dbReference type="InterPro" id="IPR001910">
    <property type="entry name" value="Inosine/uridine_hydrolase_dom"/>
</dbReference>
<evidence type="ECO:0000313" key="4">
    <source>
        <dbReference type="EMBL" id="TYS66825.1"/>
    </source>
</evidence>
<dbReference type="CDD" id="cd00455">
    <property type="entry name" value="nuc_hydro"/>
    <property type="match status" value="1"/>
</dbReference>
<accession>A0A5D4STY5</accession>
<evidence type="ECO:0000313" key="5">
    <source>
        <dbReference type="Proteomes" id="UP000323732"/>
    </source>
</evidence>
<protein>
    <submittedName>
        <fullName evidence="4">Nucleoside hydrolase</fullName>
    </submittedName>
</protein>
<dbReference type="PANTHER" id="PTHR12304:SF4">
    <property type="entry name" value="URIDINE NUCLEOSIDASE"/>
    <property type="match status" value="1"/>
</dbReference>
<feature type="domain" description="Inosine/uridine-preferring nucleoside hydrolase" evidence="3">
    <location>
        <begin position="4"/>
        <end position="303"/>
    </location>
</feature>
<evidence type="ECO:0000259" key="3">
    <source>
        <dbReference type="Pfam" id="PF01156"/>
    </source>
</evidence>
<dbReference type="Pfam" id="PF01156">
    <property type="entry name" value="IU_nuc_hydro"/>
    <property type="match status" value="1"/>
</dbReference>
<dbReference type="InterPro" id="IPR023186">
    <property type="entry name" value="IUNH"/>
</dbReference>
<proteinExistence type="predicted"/>
<evidence type="ECO:0000256" key="1">
    <source>
        <dbReference type="ARBA" id="ARBA00022801"/>
    </source>
</evidence>
<dbReference type="PANTHER" id="PTHR12304">
    <property type="entry name" value="INOSINE-URIDINE PREFERRING NUCLEOSIDE HYDROLASE"/>
    <property type="match status" value="1"/>
</dbReference>
<dbReference type="Proteomes" id="UP000323732">
    <property type="component" value="Unassembled WGS sequence"/>
</dbReference>
<gene>
    <name evidence="4" type="ORF">FZD47_04580</name>
</gene>
<evidence type="ECO:0000256" key="2">
    <source>
        <dbReference type="ARBA" id="ARBA00023295"/>
    </source>
</evidence>
<dbReference type="GO" id="GO:0005829">
    <property type="term" value="C:cytosol"/>
    <property type="evidence" value="ECO:0007669"/>
    <property type="project" value="TreeGrafter"/>
</dbReference>
<name>A0A5D4STY5_9BACI</name>
<reference evidence="4 5" key="1">
    <citation type="submission" date="2019-08" db="EMBL/GenBank/DDBJ databases">
        <title>Bacillus genomes from the desert of Cuatro Cienegas, Coahuila.</title>
        <authorList>
            <person name="Olmedo-Alvarez G."/>
        </authorList>
    </citation>
    <scope>NUCLEOTIDE SEQUENCE [LARGE SCALE GENOMIC DNA]</scope>
    <source>
        <strain evidence="4 5">CH37_1T</strain>
    </source>
</reference>